<dbReference type="PANTHER" id="PTHR21262">
    <property type="entry name" value="GUANOSINE-3',5'-BIS DIPHOSPHATE 3'-PYROPHOSPHOHYDROLASE"/>
    <property type="match status" value="1"/>
</dbReference>
<protein>
    <recommendedName>
        <fullName evidence="2">HD domain-containing protein</fullName>
    </recommendedName>
</protein>
<organism evidence="3">
    <name type="scientific">marine metagenome</name>
    <dbReference type="NCBI Taxonomy" id="408172"/>
    <lineage>
        <taxon>unclassified sequences</taxon>
        <taxon>metagenomes</taxon>
        <taxon>ecological metagenomes</taxon>
    </lineage>
</organism>
<evidence type="ECO:0000259" key="2">
    <source>
        <dbReference type="PROSITE" id="PS51831"/>
    </source>
</evidence>
<dbReference type="GO" id="GO:0005886">
    <property type="term" value="C:plasma membrane"/>
    <property type="evidence" value="ECO:0007669"/>
    <property type="project" value="TreeGrafter"/>
</dbReference>
<dbReference type="InterPro" id="IPR003607">
    <property type="entry name" value="HD/PDEase_dom"/>
</dbReference>
<dbReference type="Pfam" id="PF13328">
    <property type="entry name" value="HD_4"/>
    <property type="match status" value="1"/>
</dbReference>
<feature type="non-terminal residue" evidence="3">
    <location>
        <position position="259"/>
    </location>
</feature>
<dbReference type="Gene3D" id="1.10.3210.10">
    <property type="entry name" value="Hypothetical protein af1432"/>
    <property type="match status" value="1"/>
</dbReference>
<dbReference type="CDD" id="cd00077">
    <property type="entry name" value="HDc"/>
    <property type="match status" value="1"/>
</dbReference>
<feature type="domain" description="HD" evidence="2">
    <location>
        <begin position="44"/>
        <end position="143"/>
    </location>
</feature>
<name>A0A382JLF3_9ZZZZ</name>
<accession>A0A382JLF3</accession>
<comment type="similarity">
    <text evidence="1">Belongs to the RelA/SpoT family.</text>
</comment>
<feature type="non-terminal residue" evidence="3">
    <location>
        <position position="1"/>
    </location>
</feature>
<evidence type="ECO:0000256" key="1">
    <source>
        <dbReference type="ARBA" id="ARBA00007476"/>
    </source>
</evidence>
<dbReference type="InterPro" id="IPR043519">
    <property type="entry name" value="NT_sf"/>
</dbReference>
<sequence length="259" mass="30192">MITDNLYNKLNSYLPVEEMIKIKTAFKFANKAHRGQKRKSGHDFIVHPVEVAYHLARLELEPNVIVAGLLHDVIEDTNTTNKEIEKKFGIEVSKLVSSLTKLNITEDNIDEHVEKKNLRNFLVSMAEDVRVAIIKLADRLHNVETLQYLDKEKRQKIAKETLSIHAPIADKIGMNDFKWRLEDESFKYLMPNEFKLTSKLIKQKREEREIATKRMISQIEERLSTENISVSVSGRPKHLFSVHNKLQRYKQLGRNFSDI</sequence>
<dbReference type="SUPFAM" id="SSF109604">
    <property type="entry name" value="HD-domain/PDEase-like"/>
    <property type="match status" value="1"/>
</dbReference>
<dbReference type="SUPFAM" id="SSF81301">
    <property type="entry name" value="Nucleotidyltransferase"/>
    <property type="match status" value="1"/>
</dbReference>
<dbReference type="SMART" id="SM00471">
    <property type="entry name" value="HDc"/>
    <property type="match status" value="1"/>
</dbReference>
<gene>
    <name evidence="3" type="ORF">METZ01_LOCUS264857</name>
</gene>
<dbReference type="AlphaFoldDB" id="A0A382JLF3"/>
<dbReference type="PANTHER" id="PTHR21262:SF31">
    <property type="entry name" value="GTP PYROPHOSPHOKINASE"/>
    <property type="match status" value="1"/>
</dbReference>
<dbReference type="PROSITE" id="PS51831">
    <property type="entry name" value="HD"/>
    <property type="match status" value="1"/>
</dbReference>
<dbReference type="EMBL" id="UINC01074623">
    <property type="protein sequence ID" value="SVC12003.1"/>
    <property type="molecule type" value="Genomic_DNA"/>
</dbReference>
<proteinExistence type="inferred from homology"/>
<dbReference type="Gene3D" id="3.30.460.10">
    <property type="entry name" value="Beta Polymerase, domain 2"/>
    <property type="match status" value="1"/>
</dbReference>
<dbReference type="FunFam" id="1.10.3210.10:FF:000001">
    <property type="entry name" value="GTP pyrophosphokinase RelA"/>
    <property type="match status" value="1"/>
</dbReference>
<dbReference type="InterPro" id="IPR006674">
    <property type="entry name" value="HD_domain"/>
</dbReference>
<evidence type="ECO:0000313" key="3">
    <source>
        <dbReference type="EMBL" id="SVC12003.1"/>
    </source>
</evidence>
<reference evidence="3" key="1">
    <citation type="submission" date="2018-05" db="EMBL/GenBank/DDBJ databases">
        <authorList>
            <person name="Lanie J.A."/>
            <person name="Ng W.-L."/>
            <person name="Kazmierczak K.M."/>
            <person name="Andrzejewski T.M."/>
            <person name="Davidsen T.M."/>
            <person name="Wayne K.J."/>
            <person name="Tettelin H."/>
            <person name="Glass J.I."/>
            <person name="Rusch D."/>
            <person name="Podicherti R."/>
            <person name="Tsui H.-C.T."/>
            <person name="Winkler M.E."/>
        </authorList>
    </citation>
    <scope>NUCLEOTIDE SEQUENCE</scope>
</reference>